<dbReference type="Pfam" id="PF00078">
    <property type="entry name" value="RVT_1"/>
    <property type="match status" value="1"/>
</dbReference>
<dbReference type="CDD" id="cd01646">
    <property type="entry name" value="RT_Bac_retron_I"/>
    <property type="match status" value="1"/>
</dbReference>
<dbReference type="InterPro" id="IPR000477">
    <property type="entry name" value="RT_dom"/>
</dbReference>
<reference evidence="3" key="1">
    <citation type="submission" date="2024-06" db="EMBL/GenBank/DDBJ databases">
        <authorList>
            <person name="Li S."/>
        </authorList>
    </citation>
    <scope>NUCLEOTIDE SEQUENCE</scope>
    <source>
        <strain evidence="3">SR10</strain>
    </source>
</reference>
<keyword evidence="3" id="KW-0808">Transferase</keyword>
<gene>
    <name evidence="3" type="primary">drt3a</name>
    <name evidence="3" type="ORF">ABU614_15525</name>
</gene>
<dbReference type="PROSITE" id="PS50878">
    <property type="entry name" value="RT_POL"/>
    <property type="match status" value="1"/>
</dbReference>
<evidence type="ECO:0000259" key="2">
    <source>
        <dbReference type="PROSITE" id="PS50878"/>
    </source>
</evidence>
<dbReference type="PANTHER" id="PTHR34047:SF8">
    <property type="entry name" value="PROTEIN YKFC"/>
    <property type="match status" value="1"/>
</dbReference>
<evidence type="ECO:0000313" key="3">
    <source>
        <dbReference type="EMBL" id="XCO73791.1"/>
    </source>
</evidence>
<feature type="domain" description="Reverse transcriptase" evidence="2">
    <location>
        <begin position="1"/>
        <end position="283"/>
    </location>
</feature>
<sequence length="436" mass="49428">MKPTQDFTAQNLFWMKGRKISESIKKNAPIDKAGWLELARETEEKIALGTFRFVGLFASNASGKPALSTCNAADALVLRKINGNIRRAYGIRQTQRAQAVKLARTALSEQIPKGIISLDLKSCFESITPRKVTEKLRRDAKVSTQTIHLLELFLSQAKKFGTNKYTRGLPRGILVSSTLAELYLKELDNRIARMEGVYLYLRYVDDILVMTSRPSQAALKEISGIIATQDLLLNAAKSRILDAGCLCAFDCSHSTGKCPCRSKCICRRTPDNLDFVDYLGYRLIFSTGSALRNPACYAMIAQSKAERTKKRIYLAITNFKKNKNFALLSDSLRYLTSNVTIDKSSHRSRLSSGIAYTYDQYEEPKSPHRFMDCSLDSLDKFLRTKIRKLSVSTPLTYMQRRDLFKNSFVYGHKNKHRASFSQSRSLEIKRIWTNGK</sequence>
<organism evidence="3">
    <name type="scientific">Lysobacter firmicutimachus</name>
    <dbReference type="NCBI Taxonomy" id="1792846"/>
    <lineage>
        <taxon>Bacteria</taxon>
        <taxon>Pseudomonadati</taxon>
        <taxon>Pseudomonadota</taxon>
        <taxon>Gammaproteobacteria</taxon>
        <taxon>Lysobacterales</taxon>
        <taxon>Lysobacteraceae</taxon>
        <taxon>Lysobacter</taxon>
    </lineage>
</organism>
<dbReference type="AlphaFoldDB" id="A0AAU8MMR7"/>
<dbReference type="PANTHER" id="PTHR34047">
    <property type="entry name" value="NUCLEAR INTRON MATURASE 1, MITOCHONDRIAL-RELATED"/>
    <property type="match status" value="1"/>
</dbReference>
<protein>
    <submittedName>
        <fullName evidence="3">Antiviral reverse transcriptase Drt3a</fullName>
    </submittedName>
</protein>
<comment type="similarity">
    <text evidence="1">Belongs to the bacterial reverse transcriptase family.</text>
</comment>
<name>A0AAU8MMR7_9GAMM</name>
<keyword evidence="3" id="KW-0695">RNA-directed DNA polymerase</keyword>
<dbReference type="InterPro" id="IPR051083">
    <property type="entry name" value="GrpII_Intron_Splice-Mob/Def"/>
</dbReference>
<evidence type="ECO:0000256" key="1">
    <source>
        <dbReference type="ARBA" id="ARBA00034120"/>
    </source>
</evidence>
<keyword evidence="3" id="KW-0548">Nucleotidyltransferase</keyword>
<dbReference type="RefSeq" id="WP_363796683.1">
    <property type="nucleotide sequence ID" value="NZ_CP159925.1"/>
</dbReference>
<accession>A0AAU8MMR7</accession>
<dbReference type="EMBL" id="CP159925">
    <property type="protein sequence ID" value="XCO73791.1"/>
    <property type="molecule type" value="Genomic_DNA"/>
</dbReference>
<dbReference type="GO" id="GO:0003964">
    <property type="term" value="F:RNA-directed DNA polymerase activity"/>
    <property type="evidence" value="ECO:0007669"/>
    <property type="project" value="UniProtKB-KW"/>
</dbReference>
<dbReference type="NCBIfam" id="NF041747">
    <property type="entry name" value="Drt3a"/>
    <property type="match status" value="1"/>
</dbReference>
<proteinExistence type="inferred from homology"/>